<evidence type="ECO:0000313" key="3">
    <source>
        <dbReference type="Proteomes" id="UP000078200"/>
    </source>
</evidence>
<name>A0A1A9UVL7_GLOAU</name>
<organism evidence="2 3">
    <name type="scientific">Glossina austeni</name>
    <name type="common">Savannah tsetse fly</name>
    <dbReference type="NCBI Taxonomy" id="7395"/>
    <lineage>
        <taxon>Eukaryota</taxon>
        <taxon>Metazoa</taxon>
        <taxon>Ecdysozoa</taxon>
        <taxon>Arthropoda</taxon>
        <taxon>Hexapoda</taxon>
        <taxon>Insecta</taxon>
        <taxon>Pterygota</taxon>
        <taxon>Neoptera</taxon>
        <taxon>Endopterygota</taxon>
        <taxon>Diptera</taxon>
        <taxon>Brachycera</taxon>
        <taxon>Muscomorpha</taxon>
        <taxon>Hippoboscoidea</taxon>
        <taxon>Glossinidae</taxon>
        <taxon>Glossina</taxon>
    </lineage>
</organism>
<feature type="transmembrane region" description="Helical" evidence="1">
    <location>
        <begin position="16"/>
        <end position="40"/>
    </location>
</feature>
<dbReference type="VEuPathDB" id="VectorBase:GAUT017124"/>
<keyword evidence="1" id="KW-0812">Transmembrane</keyword>
<proteinExistence type="predicted"/>
<evidence type="ECO:0000313" key="2">
    <source>
        <dbReference type="EnsemblMetazoa" id="GAUT017124-PA"/>
    </source>
</evidence>
<accession>A0A1A9UVL7</accession>
<sequence length="103" mass="11689">MSLGALHHIHVYNNTLVRLCGLLIVLCFFVHAGICLSEHIEESEVSKFKCEFFTNLLIADMTSLCVTNGLMYNKHKPQMMLQVSICFDTIDAPQQLLLLLLLH</sequence>
<dbReference type="AlphaFoldDB" id="A0A1A9UVL7"/>
<reference evidence="2" key="1">
    <citation type="submission" date="2020-05" db="UniProtKB">
        <authorList>
            <consortium name="EnsemblMetazoa"/>
        </authorList>
    </citation>
    <scope>IDENTIFICATION</scope>
    <source>
        <strain evidence="2">TTRI</strain>
    </source>
</reference>
<dbReference type="EnsemblMetazoa" id="GAUT017124-RA">
    <property type="protein sequence ID" value="GAUT017124-PA"/>
    <property type="gene ID" value="GAUT017124"/>
</dbReference>
<keyword evidence="1" id="KW-0472">Membrane</keyword>
<protein>
    <submittedName>
        <fullName evidence="2">Uncharacterized protein</fullName>
    </submittedName>
</protein>
<evidence type="ECO:0000256" key="1">
    <source>
        <dbReference type="SAM" id="Phobius"/>
    </source>
</evidence>
<keyword evidence="3" id="KW-1185">Reference proteome</keyword>
<keyword evidence="1" id="KW-1133">Transmembrane helix</keyword>
<dbReference type="Proteomes" id="UP000078200">
    <property type="component" value="Unassembled WGS sequence"/>
</dbReference>